<dbReference type="Gene3D" id="1.10.1660.10">
    <property type="match status" value="1"/>
</dbReference>
<dbReference type="Pfam" id="PF13411">
    <property type="entry name" value="MerR_1"/>
    <property type="match status" value="1"/>
</dbReference>
<proteinExistence type="predicted"/>
<evidence type="ECO:0000313" key="4">
    <source>
        <dbReference type="Proteomes" id="UP000247978"/>
    </source>
</evidence>
<evidence type="ECO:0000313" key="3">
    <source>
        <dbReference type="EMBL" id="PXW90683.1"/>
    </source>
</evidence>
<dbReference type="SUPFAM" id="SSF46955">
    <property type="entry name" value="Putative DNA-binding domain"/>
    <property type="match status" value="1"/>
</dbReference>
<dbReference type="InterPro" id="IPR000551">
    <property type="entry name" value="MerR-type_HTH_dom"/>
</dbReference>
<dbReference type="GO" id="GO:0003677">
    <property type="term" value="F:DNA binding"/>
    <property type="evidence" value="ECO:0007669"/>
    <property type="project" value="UniProtKB-KW"/>
</dbReference>
<dbReference type="Gene3D" id="6.10.250.360">
    <property type="match status" value="1"/>
</dbReference>
<dbReference type="EMBL" id="QJJQ01000001">
    <property type="protein sequence ID" value="PXW90683.1"/>
    <property type="molecule type" value="Genomic_DNA"/>
</dbReference>
<keyword evidence="1" id="KW-0238">DNA-binding</keyword>
<organism evidence="3 4">
    <name type="scientific">Pseudogracilibacillus auburnensis</name>
    <dbReference type="NCBI Taxonomy" id="1494959"/>
    <lineage>
        <taxon>Bacteria</taxon>
        <taxon>Bacillati</taxon>
        <taxon>Bacillota</taxon>
        <taxon>Bacilli</taxon>
        <taxon>Bacillales</taxon>
        <taxon>Bacillaceae</taxon>
        <taxon>Pseudogracilibacillus</taxon>
    </lineage>
</organism>
<keyword evidence="4" id="KW-1185">Reference proteome</keyword>
<dbReference type="OrthoDB" id="1894615at2"/>
<protein>
    <submittedName>
        <fullName evidence="3">MerR family transcriptional regulator</fullName>
    </submittedName>
</protein>
<dbReference type="InterPro" id="IPR047057">
    <property type="entry name" value="MerR_fam"/>
</dbReference>
<dbReference type="InterPro" id="IPR009061">
    <property type="entry name" value="DNA-bd_dom_put_sf"/>
</dbReference>
<evidence type="ECO:0000259" key="2">
    <source>
        <dbReference type="PROSITE" id="PS50937"/>
    </source>
</evidence>
<sequence>MAKIVYTIGEFAQKANVSIRTLRYYDNIGLLKPSDYSEGGHRLYSNDDLTILKKIKALQFLGFPLKEIKDMLEKNIVEGGALLNSLNDQKQIFEAKKQEIINILSDLTHMIELVESEELVNVEVFCAMLQKLMFEEDTEKWMKEHFSQDITDPIFKLNKSEEINLDKEWTKILSEIKQLSYDNVVPSSNEAQETIEELFQLMEETMKGNLTYIKEKLPSLESFHFPHPFTEKEQAFLKNAMGIYEKNK</sequence>
<dbReference type="SMART" id="SM00422">
    <property type="entry name" value="HTH_MERR"/>
    <property type="match status" value="1"/>
</dbReference>
<name>A0A2V3W8I4_9BACI</name>
<dbReference type="AlphaFoldDB" id="A0A2V3W8I4"/>
<dbReference type="PANTHER" id="PTHR30204">
    <property type="entry name" value="REDOX-CYCLING DRUG-SENSING TRANSCRIPTIONAL ACTIVATOR SOXR"/>
    <property type="match status" value="1"/>
</dbReference>
<dbReference type="Proteomes" id="UP000247978">
    <property type="component" value="Unassembled WGS sequence"/>
</dbReference>
<accession>A0A2V3W8I4</accession>
<dbReference type="CDD" id="cd01106">
    <property type="entry name" value="HTH_TipAL-Mta"/>
    <property type="match status" value="1"/>
</dbReference>
<reference evidence="3 4" key="1">
    <citation type="submission" date="2018-05" db="EMBL/GenBank/DDBJ databases">
        <title>Genomic Encyclopedia of Type Strains, Phase IV (KMG-IV): sequencing the most valuable type-strain genomes for metagenomic binning, comparative biology and taxonomic classification.</title>
        <authorList>
            <person name="Goeker M."/>
        </authorList>
    </citation>
    <scope>NUCLEOTIDE SEQUENCE [LARGE SCALE GENOMIC DNA]</scope>
    <source>
        <strain evidence="3 4">DSM 28556</strain>
    </source>
</reference>
<feature type="domain" description="HTH merR-type" evidence="2">
    <location>
        <begin position="5"/>
        <end position="74"/>
    </location>
</feature>
<comment type="caution">
    <text evidence="3">The sequence shown here is derived from an EMBL/GenBank/DDBJ whole genome shotgun (WGS) entry which is preliminary data.</text>
</comment>
<dbReference type="RefSeq" id="WP_110393916.1">
    <property type="nucleotide sequence ID" value="NZ_JBHUHB010000001.1"/>
</dbReference>
<dbReference type="PROSITE" id="PS50937">
    <property type="entry name" value="HTH_MERR_2"/>
    <property type="match status" value="1"/>
</dbReference>
<dbReference type="InterPro" id="IPR012925">
    <property type="entry name" value="TipAS_dom"/>
</dbReference>
<dbReference type="PROSITE" id="PS00552">
    <property type="entry name" value="HTH_MERR_1"/>
    <property type="match status" value="1"/>
</dbReference>
<evidence type="ECO:0000256" key="1">
    <source>
        <dbReference type="ARBA" id="ARBA00023125"/>
    </source>
</evidence>
<dbReference type="PANTHER" id="PTHR30204:SF96">
    <property type="entry name" value="CHROMOSOME-ANCHORING PROTEIN RACA"/>
    <property type="match status" value="1"/>
</dbReference>
<dbReference type="Pfam" id="PF07739">
    <property type="entry name" value="TipAS"/>
    <property type="match status" value="1"/>
</dbReference>
<dbReference type="PRINTS" id="PR00040">
    <property type="entry name" value="HTHMERR"/>
</dbReference>
<dbReference type="GO" id="GO:0003700">
    <property type="term" value="F:DNA-binding transcription factor activity"/>
    <property type="evidence" value="ECO:0007669"/>
    <property type="project" value="InterPro"/>
</dbReference>
<gene>
    <name evidence="3" type="ORF">DFR56_101597</name>
</gene>